<feature type="non-terminal residue" evidence="13">
    <location>
        <position position="1"/>
    </location>
</feature>
<evidence type="ECO:0000256" key="1">
    <source>
        <dbReference type="ARBA" id="ARBA00004123"/>
    </source>
</evidence>
<keyword evidence="7" id="KW-0547">Nucleotide-binding</keyword>
<protein>
    <submittedName>
        <fullName evidence="13">Inhibitor of nuclear factor kappa-B kinase subunit alpha-like</fullName>
    </submittedName>
</protein>
<dbReference type="RefSeq" id="XP_006814041.1">
    <property type="nucleotide sequence ID" value="XM_006813978.1"/>
</dbReference>
<evidence type="ECO:0000256" key="8">
    <source>
        <dbReference type="ARBA" id="ARBA00022777"/>
    </source>
</evidence>
<organism evidence="12 13">
    <name type="scientific">Saccoglossus kowalevskii</name>
    <name type="common">Acorn worm</name>
    <dbReference type="NCBI Taxonomy" id="10224"/>
    <lineage>
        <taxon>Eukaryota</taxon>
        <taxon>Metazoa</taxon>
        <taxon>Hemichordata</taxon>
        <taxon>Enteropneusta</taxon>
        <taxon>Harrimaniidae</taxon>
        <taxon>Saccoglossus</taxon>
    </lineage>
</organism>
<evidence type="ECO:0000256" key="6">
    <source>
        <dbReference type="ARBA" id="ARBA00022679"/>
    </source>
</evidence>
<evidence type="ECO:0000256" key="3">
    <source>
        <dbReference type="ARBA" id="ARBA00022490"/>
    </source>
</evidence>
<keyword evidence="4" id="KW-0723">Serine/threonine-protein kinase</keyword>
<dbReference type="PANTHER" id="PTHR22969:SF17">
    <property type="entry name" value="INHIBITOR OF NUCLEAR FACTOR KAPPA-B KINASE SUBUNIT BETA"/>
    <property type="match status" value="1"/>
</dbReference>
<dbReference type="Gene3D" id="1.20.1270.250">
    <property type="match status" value="1"/>
</dbReference>
<reference evidence="13" key="1">
    <citation type="submission" date="2025-08" db="UniProtKB">
        <authorList>
            <consortium name="RefSeq"/>
        </authorList>
    </citation>
    <scope>IDENTIFICATION</scope>
    <source>
        <tissue evidence="13">Testes</tissue>
    </source>
</reference>
<feature type="domain" description="IKBKB scaffold dimerization" evidence="11">
    <location>
        <begin position="2"/>
        <end position="97"/>
    </location>
</feature>
<accession>A0ABM0M200</accession>
<evidence type="ECO:0000256" key="9">
    <source>
        <dbReference type="ARBA" id="ARBA00022840"/>
    </source>
</evidence>
<dbReference type="Proteomes" id="UP000694865">
    <property type="component" value="Unplaced"/>
</dbReference>
<evidence type="ECO:0000256" key="2">
    <source>
        <dbReference type="ARBA" id="ARBA00004496"/>
    </source>
</evidence>
<keyword evidence="6" id="KW-0808">Transferase</keyword>
<keyword evidence="12" id="KW-1185">Reference proteome</keyword>
<evidence type="ECO:0000256" key="10">
    <source>
        <dbReference type="ARBA" id="ARBA00023242"/>
    </source>
</evidence>
<evidence type="ECO:0000256" key="5">
    <source>
        <dbReference type="ARBA" id="ARBA00022553"/>
    </source>
</evidence>
<keyword evidence="10" id="KW-0539">Nucleus</keyword>
<evidence type="ECO:0000313" key="12">
    <source>
        <dbReference type="Proteomes" id="UP000694865"/>
    </source>
</evidence>
<evidence type="ECO:0000256" key="7">
    <source>
        <dbReference type="ARBA" id="ARBA00022741"/>
    </source>
</evidence>
<proteinExistence type="predicted"/>
<comment type="subcellular location">
    <subcellularLocation>
        <location evidence="2">Cytoplasm</location>
    </subcellularLocation>
    <subcellularLocation>
        <location evidence="1">Nucleus</location>
    </subcellularLocation>
</comment>
<keyword evidence="5" id="KW-0597">Phosphoprotein</keyword>
<evidence type="ECO:0000313" key="13">
    <source>
        <dbReference type="RefSeq" id="XP_006814041.1"/>
    </source>
</evidence>
<sequence length="202" mass="22801">HEKAKDLYARLRQNSKEQTYHDSTDMQRVVVQCFTKYQQLTKGLAPNLSQIMQFRLEVMSVKPQIEAMIMELKSAISQLLSAQQKRQNDIWTLVRVAGLKMQTPPHQGHPRAELTPGLKNSPFSTVSPLRTPAPSLPGSSMVLSSLMAENDNEASMLALSENAETRNRFSSELNSLKSESDNALKQTKTMDWTFLEGQDHKI</sequence>
<dbReference type="InterPro" id="IPR041185">
    <property type="entry name" value="IKBKB_SDD"/>
</dbReference>
<dbReference type="Pfam" id="PF18397">
    <property type="entry name" value="IKBKB_SDD"/>
    <property type="match status" value="1"/>
</dbReference>
<evidence type="ECO:0000259" key="11">
    <source>
        <dbReference type="Pfam" id="PF18397"/>
    </source>
</evidence>
<keyword evidence="3" id="KW-0963">Cytoplasm</keyword>
<keyword evidence="8" id="KW-0418">Kinase</keyword>
<keyword evidence="9" id="KW-0067">ATP-binding</keyword>
<dbReference type="GeneID" id="102805681"/>
<gene>
    <name evidence="13" type="primary">LOC102805681</name>
</gene>
<evidence type="ECO:0000256" key="4">
    <source>
        <dbReference type="ARBA" id="ARBA00022527"/>
    </source>
</evidence>
<dbReference type="PANTHER" id="PTHR22969">
    <property type="entry name" value="IKB KINASE"/>
    <property type="match status" value="1"/>
</dbReference>
<dbReference type="InterPro" id="IPR046375">
    <property type="entry name" value="IKBKB_SDD_sf"/>
</dbReference>
<name>A0ABM0M200_SACKO</name>
<dbReference type="InterPro" id="IPR051180">
    <property type="entry name" value="IKK"/>
</dbReference>